<feature type="transmembrane region" description="Helical" evidence="6">
    <location>
        <begin position="927"/>
        <end position="948"/>
    </location>
</feature>
<gene>
    <name evidence="8" type="ORF">Ae201684_003986</name>
</gene>
<dbReference type="PANTHER" id="PTHR12308">
    <property type="entry name" value="ANOCTAMIN"/>
    <property type="match status" value="1"/>
</dbReference>
<dbReference type="AlphaFoldDB" id="A0A6G0XJZ8"/>
<dbReference type="InterPro" id="IPR007632">
    <property type="entry name" value="Anoctamin"/>
</dbReference>
<dbReference type="VEuPathDB" id="FungiDB:AeMF1_009189"/>
<reference evidence="8 9" key="1">
    <citation type="submission" date="2019-07" db="EMBL/GenBank/DDBJ databases">
        <title>Genomics analysis of Aphanomyces spp. identifies a new class of oomycete effector associated with host adaptation.</title>
        <authorList>
            <person name="Gaulin E."/>
        </authorList>
    </citation>
    <scope>NUCLEOTIDE SEQUENCE [LARGE SCALE GENOMIC DNA]</scope>
    <source>
        <strain evidence="8 9">ATCC 201684</strain>
    </source>
</reference>
<dbReference type="GO" id="GO:0016020">
    <property type="term" value="C:membrane"/>
    <property type="evidence" value="ECO:0007669"/>
    <property type="project" value="UniProtKB-SubCell"/>
</dbReference>
<organism evidence="8 9">
    <name type="scientific">Aphanomyces euteiches</name>
    <dbReference type="NCBI Taxonomy" id="100861"/>
    <lineage>
        <taxon>Eukaryota</taxon>
        <taxon>Sar</taxon>
        <taxon>Stramenopiles</taxon>
        <taxon>Oomycota</taxon>
        <taxon>Saprolegniomycetes</taxon>
        <taxon>Saprolegniales</taxon>
        <taxon>Verrucalvaceae</taxon>
        <taxon>Aphanomyces</taxon>
    </lineage>
</organism>
<accession>A0A6G0XJZ8</accession>
<evidence type="ECO:0000256" key="4">
    <source>
        <dbReference type="ARBA" id="ARBA00023136"/>
    </source>
</evidence>
<dbReference type="PANTHER" id="PTHR12308:SF73">
    <property type="entry name" value="ANOCTAMIN"/>
    <property type="match status" value="1"/>
</dbReference>
<feature type="transmembrane region" description="Helical" evidence="6">
    <location>
        <begin position="635"/>
        <end position="656"/>
    </location>
</feature>
<feature type="transmembrane region" description="Helical" evidence="6">
    <location>
        <begin position="522"/>
        <end position="543"/>
    </location>
</feature>
<keyword evidence="3 6" id="KW-1133">Transmembrane helix</keyword>
<keyword evidence="2 6" id="KW-0812">Transmembrane</keyword>
<dbReference type="EMBL" id="VJMJ01000048">
    <property type="protein sequence ID" value="KAF0740609.1"/>
    <property type="molecule type" value="Genomic_DNA"/>
</dbReference>
<protein>
    <recommendedName>
        <fullName evidence="7">Anoctamin transmembrane domain-containing protein</fullName>
    </recommendedName>
</protein>
<dbReference type="GO" id="GO:0005254">
    <property type="term" value="F:chloride channel activity"/>
    <property type="evidence" value="ECO:0007669"/>
    <property type="project" value="TreeGrafter"/>
</dbReference>
<feature type="transmembrane region" description="Helical" evidence="6">
    <location>
        <begin position="858"/>
        <end position="885"/>
    </location>
</feature>
<evidence type="ECO:0000256" key="3">
    <source>
        <dbReference type="ARBA" id="ARBA00022989"/>
    </source>
</evidence>
<feature type="transmembrane region" description="Helical" evidence="6">
    <location>
        <begin position="585"/>
        <end position="607"/>
    </location>
</feature>
<dbReference type="InterPro" id="IPR018247">
    <property type="entry name" value="EF_Hand_1_Ca_BS"/>
</dbReference>
<feature type="transmembrane region" description="Helical" evidence="6">
    <location>
        <begin position="693"/>
        <end position="716"/>
    </location>
</feature>
<dbReference type="PROSITE" id="PS00018">
    <property type="entry name" value="EF_HAND_1"/>
    <property type="match status" value="1"/>
</dbReference>
<keyword evidence="4 6" id="KW-0472">Membrane</keyword>
<evidence type="ECO:0000313" key="9">
    <source>
        <dbReference type="Proteomes" id="UP000481153"/>
    </source>
</evidence>
<dbReference type="Pfam" id="PF04547">
    <property type="entry name" value="Anoctamin"/>
    <property type="match status" value="1"/>
</dbReference>
<evidence type="ECO:0000256" key="1">
    <source>
        <dbReference type="ARBA" id="ARBA00004141"/>
    </source>
</evidence>
<evidence type="ECO:0000256" key="5">
    <source>
        <dbReference type="SAM" id="MobiDB-lite"/>
    </source>
</evidence>
<dbReference type="InterPro" id="IPR049452">
    <property type="entry name" value="Anoctamin_TM"/>
</dbReference>
<comment type="caution">
    <text evidence="8">The sequence shown here is derived from an EMBL/GenBank/DDBJ whole genome shotgun (WGS) entry which is preliminary data.</text>
</comment>
<name>A0A6G0XJZ8_9STRA</name>
<keyword evidence="9" id="KW-1185">Reference proteome</keyword>
<dbReference type="Proteomes" id="UP000481153">
    <property type="component" value="Unassembled WGS sequence"/>
</dbReference>
<feature type="transmembrane region" description="Helical" evidence="6">
    <location>
        <begin position="403"/>
        <end position="430"/>
    </location>
</feature>
<sequence>MARSGFGDKAFALSFASSFRKRRASASEATRLTDDATAVEKDKDNEDDNDNDFDMLNTPPPLPQPSASHAFQHRQSSLQYDVKRAYLVTDIGDHGTTSYRYKSLRHMDSMGKASISEPERASNSTAPLSAFQALLRRREREMGSVRQRESIAAIEKQKHVHPMDIVDKGTERPIARYLQEHQRYTFALVLRNTFQVADHLKAKYPYRTMQNHDLQAQVLAMHEKICRRLVQAGLGIILLDNDSMISSSERGFNPLMRQYAHTNQIVILVDPYKDKDLLAQEFKREKDEWAIKKGSATARLSENSYMAPNLSFSPALELQLTQNIIFNALKDYDTETWVQDMQNHLGHWDVIEHCFPLHDRKFNEEFFEEYRKRTFDFSMAKATTGNRERWAIEELRFHFGERVAFLFAFMHIYSKFLLPLTVICVLYYIIFRTMNGYVWAQYSQGLTVISFLASSVWAPLFLVFWQRETALLVEKWNIGSDKETAFEVNDENPLFQYKWSRNPITNKMEKVAVSRNKTCVQFVMLGFIGMSILFQSILTLPFIQWYVYAKTVKTCNDCKTTPGATCLKMVTCFDSSDSAFLTDRWWYILVQGAVLGLLIDVVFFEIFNWVSAKFVSWENYASKSEFENRLVHRRFLFVWMNWFFWFLFLAFVYLPFGEVMVTFLQTSPQVPAFIQSIFQAVQWDPAVLTLDTLFVTPLVITQFINMLMETILPYLIRSCKGKPMHFRNACLASIMRFSKAVYERCKIDTRVNSNTSARALSEHITQSTRFFVPLLLFSDDSNGYTAYNVIADAKLTPFDTTFDYLDASIQFSYVVMFTVVWPLLPFPAFFNNLLEVRGDAFRLLFVNRRPMPRRDVSIGEWATVLSYANIIGITVVAGLIAVYHFSAFVGGCNFEFATAAMVPISALNASQAADTGRCNTEIGSVWIMPQIVVFVLLEHAAFFIRYLILQVNKNPSSIQTTRRLKHMEAISHVRSAHNEQFDCLRQLRIMFDKYDPNGDDYIESPDVLQSFVSEWTGKPATEMMAPEILFHYMDKTQIGRVSFASASLLLLHVHHDRFLSRVLGISDWLEDFQNAQIQATEEVQAGLFYVDSNRELAKIQRYDHSIV</sequence>
<evidence type="ECO:0000256" key="6">
    <source>
        <dbReference type="SAM" id="Phobius"/>
    </source>
</evidence>
<proteinExistence type="predicted"/>
<evidence type="ECO:0000313" key="8">
    <source>
        <dbReference type="EMBL" id="KAF0740609.1"/>
    </source>
</evidence>
<feature type="region of interest" description="Disordered" evidence="5">
    <location>
        <begin position="24"/>
        <end position="68"/>
    </location>
</feature>
<evidence type="ECO:0000256" key="2">
    <source>
        <dbReference type="ARBA" id="ARBA00022692"/>
    </source>
</evidence>
<comment type="subcellular location">
    <subcellularLocation>
        <location evidence="1">Membrane</location>
        <topology evidence="1">Multi-pass membrane protein</topology>
    </subcellularLocation>
</comment>
<feature type="compositionally biased region" description="Basic and acidic residues" evidence="5">
    <location>
        <begin position="31"/>
        <end position="44"/>
    </location>
</feature>
<feature type="domain" description="Anoctamin transmembrane" evidence="7">
    <location>
        <begin position="396"/>
        <end position="960"/>
    </location>
</feature>
<evidence type="ECO:0000259" key="7">
    <source>
        <dbReference type="Pfam" id="PF04547"/>
    </source>
</evidence>